<organism evidence="2 3">
    <name type="scientific">Zygotorulaspora mrakii</name>
    <name type="common">Zygosaccharomyces mrakii</name>
    <dbReference type="NCBI Taxonomy" id="42260"/>
    <lineage>
        <taxon>Eukaryota</taxon>
        <taxon>Fungi</taxon>
        <taxon>Dikarya</taxon>
        <taxon>Ascomycota</taxon>
        <taxon>Saccharomycotina</taxon>
        <taxon>Saccharomycetes</taxon>
        <taxon>Saccharomycetales</taxon>
        <taxon>Saccharomycetaceae</taxon>
        <taxon>Zygotorulaspora</taxon>
    </lineage>
</organism>
<dbReference type="CDD" id="cd04301">
    <property type="entry name" value="NAT_SF"/>
    <property type="match status" value="1"/>
</dbReference>
<accession>A0A7H9B506</accession>
<gene>
    <name evidence="2" type="ORF">HG535_0F01380</name>
</gene>
<evidence type="ECO:0000313" key="3">
    <source>
        <dbReference type="Proteomes" id="UP000509704"/>
    </source>
</evidence>
<evidence type="ECO:0000259" key="1">
    <source>
        <dbReference type="Pfam" id="PF22998"/>
    </source>
</evidence>
<dbReference type="SUPFAM" id="SSF55729">
    <property type="entry name" value="Acyl-CoA N-acyltransferases (Nat)"/>
    <property type="match status" value="1"/>
</dbReference>
<sequence length="395" mass="45357">MTILPNSDSLVFRETTDPEVIKYTHFQNGNNWKGELSLEEYVQREAVLGKSEIGQKGKSTETIKRFPEGHEWVGLKYFILENLEVNSEKVTDRIVSSCEILGRLGSCVYPGSKVEPCLVATIGGVYTSPENRGKGYARQMIEALNDHLDGVRDAPNSPDLIKNMVVILYSEVGEYYSNMGFKSEHVPLHIVTQLDEIEKRYCHQGTIEGRELGFGGYEELVALQDKAFSRNLEKVRKLNPYKFIFTVSADIDLYKWFAHRDLFIMKKTNRMQKDLKFGFALSDNSHIIWHHNWSGDSLIIVKVFMEEGKPDAQLTLCKLITMAVKETKKTGLKSLVFWDQEIEIKQFPELQKELLEMEHESNVYAKNSSLSAFRPPKGFGVDNVIWDNNTKFCWF</sequence>
<dbReference type="KEGG" id="zmk:HG535_0F01380"/>
<dbReference type="Pfam" id="PF22998">
    <property type="entry name" value="GNAT_LYC1-like"/>
    <property type="match status" value="1"/>
</dbReference>
<dbReference type="RefSeq" id="XP_037145353.1">
    <property type="nucleotide sequence ID" value="XM_037289458.1"/>
</dbReference>
<dbReference type="OrthoDB" id="2020070at2759"/>
<protein>
    <recommendedName>
        <fullName evidence="1">LYC1 C-terminal domain-containing protein</fullName>
    </recommendedName>
</protein>
<keyword evidence="3" id="KW-1185">Reference proteome</keyword>
<dbReference type="InterPro" id="IPR055100">
    <property type="entry name" value="GNAT_LYC1-like"/>
</dbReference>
<name>A0A7H9B506_ZYGMR</name>
<reference evidence="2 3" key="1">
    <citation type="submission" date="2020-07" db="EMBL/GenBank/DDBJ databases">
        <title>The yeast mating-type switching endonuclease HO is a domesticated member of an unorthodox homing genetic element family.</title>
        <authorList>
            <person name="Coughlan A.Y."/>
            <person name="Lombardi L."/>
            <person name="Braun-Galleani S."/>
            <person name="Martos A.R."/>
            <person name="Galeote V."/>
            <person name="Bigey F."/>
            <person name="Dequin S."/>
            <person name="Byrne K.P."/>
            <person name="Wolfe K.H."/>
        </authorList>
    </citation>
    <scope>NUCLEOTIDE SEQUENCE [LARGE SCALE GENOMIC DNA]</scope>
    <source>
        <strain evidence="2 3">NRRL Y-6702</strain>
    </source>
</reference>
<dbReference type="InterPro" id="IPR053013">
    <property type="entry name" value="LAT"/>
</dbReference>
<feature type="domain" description="LYC1 C-terminal" evidence="1">
    <location>
        <begin position="218"/>
        <end position="395"/>
    </location>
</feature>
<dbReference type="EMBL" id="CP058609">
    <property type="protein sequence ID" value="QLG73627.1"/>
    <property type="molecule type" value="Genomic_DNA"/>
</dbReference>
<dbReference type="Gene3D" id="3.40.630.30">
    <property type="match status" value="1"/>
</dbReference>
<dbReference type="AlphaFoldDB" id="A0A7H9B506"/>
<dbReference type="Proteomes" id="UP000509704">
    <property type="component" value="Chromosome 6"/>
</dbReference>
<dbReference type="GeneID" id="59237386"/>
<dbReference type="InterPro" id="IPR016181">
    <property type="entry name" value="Acyl_CoA_acyltransferase"/>
</dbReference>
<dbReference type="PANTHER" id="PTHR34815:SF2">
    <property type="entry name" value="N-ACETYLTRANSFERASE DOMAIN-CONTAINING PROTEIN"/>
    <property type="match status" value="1"/>
</dbReference>
<evidence type="ECO:0000313" key="2">
    <source>
        <dbReference type="EMBL" id="QLG73627.1"/>
    </source>
</evidence>
<proteinExistence type="predicted"/>
<dbReference type="PANTHER" id="PTHR34815">
    <property type="entry name" value="LYSINE ACETYLTRANSFERASE"/>
    <property type="match status" value="1"/>
</dbReference>